<evidence type="ECO:0000313" key="1">
    <source>
        <dbReference type="EMBL" id="RUS27843.1"/>
    </source>
</evidence>
<proteinExistence type="predicted"/>
<gene>
    <name evidence="1" type="ORF">BC938DRAFT_482655</name>
</gene>
<protein>
    <submittedName>
        <fullName evidence="1">Uncharacterized protein</fullName>
    </submittedName>
</protein>
<organism evidence="1 2">
    <name type="scientific">Jimgerdemannia flammicorona</name>
    <dbReference type="NCBI Taxonomy" id="994334"/>
    <lineage>
        <taxon>Eukaryota</taxon>
        <taxon>Fungi</taxon>
        <taxon>Fungi incertae sedis</taxon>
        <taxon>Mucoromycota</taxon>
        <taxon>Mucoromycotina</taxon>
        <taxon>Endogonomycetes</taxon>
        <taxon>Endogonales</taxon>
        <taxon>Endogonaceae</taxon>
        <taxon>Jimgerdemannia</taxon>
    </lineage>
</organism>
<dbReference type="Proteomes" id="UP000274822">
    <property type="component" value="Unassembled WGS sequence"/>
</dbReference>
<reference evidence="1 2" key="1">
    <citation type="journal article" date="2018" name="New Phytol.">
        <title>Phylogenomics of Endogonaceae and evolution of mycorrhizas within Mucoromycota.</title>
        <authorList>
            <person name="Chang Y."/>
            <person name="Desiro A."/>
            <person name="Na H."/>
            <person name="Sandor L."/>
            <person name="Lipzen A."/>
            <person name="Clum A."/>
            <person name="Barry K."/>
            <person name="Grigoriev I.V."/>
            <person name="Martin F.M."/>
            <person name="Stajich J.E."/>
            <person name="Smith M.E."/>
            <person name="Bonito G."/>
            <person name="Spatafora J.W."/>
        </authorList>
    </citation>
    <scope>NUCLEOTIDE SEQUENCE [LARGE SCALE GENOMIC DNA]</scope>
    <source>
        <strain evidence="1 2">AD002</strain>
    </source>
</reference>
<evidence type="ECO:0000313" key="2">
    <source>
        <dbReference type="Proteomes" id="UP000274822"/>
    </source>
</evidence>
<comment type="caution">
    <text evidence="1">The sequence shown here is derived from an EMBL/GenBank/DDBJ whole genome shotgun (WGS) entry which is preliminary data.</text>
</comment>
<accession>A0A433QDH3</accession>
<name>A0A433QDH3_9FUNG</name>
<keyword evidence="2" id="KW-1185">Reference proteome</keyword>
<dbReference type="AlphaFoldDB" id="A0A433QDH3"/>
<dbReference type="EMBL" id="RBNJ01007677">
    <property type="protein sequence ID" value="RUS27843.1"/>
    <property type="molecule type" value="Genomic_DNA"/>
</dbReference>
<sequence length="81" mass="9125">MPTPARRWTVPGCKVQILHGNQTSTQGADLMARAQREAMPFQISRSATQLPFWRARKPVSSLWSDLPNLVSGRLWNVDHGL</sequence>